<accession>A0A0G1UN26</accession>
<dbReference type="EMBL" id="LCPJ01000014">
    <property type="protein sequence ID" value="KKU95554.1"/>
    <property type="molecule type" value="Genomic_DNA"/>
</dbReference>
<sequence length="399" mass="43071">MRMFEYLKIALLAIRTNKVRSVLTMLGIIIGVASVILLVSIGTGLQNFVTEQFASLGSNTLWVMPGKVDLSQGPRSTAMANSKFQLSDVKDLERGSDYIAQASPMIQGFATFTHKGETSSTEVWGVWENYFDITNFEPEFGRIITQSDVERSRRVIALGHKPAKDLFGEGVNPVGRSLPMNEVQFEIVGVLQSKGGGGAMGSADDFVAIPLTTAMRQFDRTRPYMIFVEAVNPESVTQAKSDAEKILSRRLKDDEFTVMEQTQLLSTITQFLGVITAALGGIAAISLLVGGIGIMNIMLVSVTERTREIGLRKALGATPRDILFQFLIEAVILSLLGGTIGILLGTLGSLGVRAFIQTSVSLWSVALASGFSGAIGIIFGVAPAIRASRLDPIEALRYE</sequence>
<keyword evidence="2" id="KW-1003">Cell membrane</keyword>
<keyword evidence="5 7" id="KW-0472">Membrane</keyword>
<evidence type="ECO:0000313" key="11">
    <source>
        <dbReference type="Proteomes" id="UP000034661"/>
    </source>
</evidence>
<evidence type="ECO:0000256" key="2">
    <source>
        <dbReference type="ARBA" id="ARBA00022475"/>
    </source>
</evidence>
<gene>
    <name evidence="10" type="ORF">UY27_C0014G0010</name>
</gene>
<dbReference type="Pfam" id="PF12704">
    <property type="entry name" value="MacB_PCD"/>
    <property type="match status" value="1"/>
</dbReference>
<feature type="transmembrane region" description="Helical" evidence="7">
    <location>
        <begin position="21"/>
        <end position="45"/>
    </location>
</feature>
<evidence type="ECO:0000256" key="5">
    <source>
        <dbReference type="ARBA" id="ARBA00023136"/>
    </source>
</evidence>
<evidence type="ECO:0000256" key="6">
    <source>
        <dbReference type="ARBA" id="ARBA00038076"/>
    </source>
</evidence>
<dbReference type="PANTHER" id="PTHR30572">
    <property type="entry name" value="MEMBRANE COMPONENT OF TRANSPORTER-RELATED"/>
    <property type="match status" value="1"/>
</dbReference>
<evidence type="ECO:0000259" key="9">
    <source>
        <dbReference type="Pfam" id="PF12704"/>
    </source>
</evidence>
<feature type="transmembrane region" description="Helical" evidence="7">
    <location>
        <begin position="360"/>
        <end position="382"/>
    </location>
</feature>
<evidence type="ECO:0000259" key="8">
    <source>
        <dbReference type="Pfam" id="PF02687"/>
    </source>
</evidence>
<keyword evidence="3 7" id="KW-0812">Transmembrane</keyword>
<protein>
    <recommendedName>
        <fullName evidence="12">ABC transporter, permease protein</fullName>
    </recommendedName>
</protein>
<dbReference type="InterPro" id="IPR050250">
    <property type="entry name" value="Macrolide_Exporter_MacB"/>
</dbReference>
<evidence type="ECO:0000256" key="4">
    <source>
        <dbReference type="ARBA" id="ARBA00022989"/>
    </source>
</evidence>
<dbReference type="Proteomes" id="UP000034661">
    <property type="component" value="Unassembled WGS sequence"/>
</dbReference>
<feature type="transmembrane region" description="Helical" evidence="7">
    <location>
        <begin position="271"/>
        <end position="301"/>
    </location>
</feature>
<dbReference type="GO" id="GO:0005886">
    <property type="term" value="C:plasma membrane"/>
    <property type="evidence" value="ECO:0007669"/>
    <property type="project" value="UniProtKB-SubCell"/>
</dbReference>
<proteinExistence type="inferred from homology"/>
<feature type="domain" description="ABC3 transporter permease C-terminal" evidence="8">
    <location>
        <begin position="282"/>
        <end position="392"/>
    </location>
</feature>
<organism evidence="10 11">
    <name type="scientific">Candidatus Gottesmanbacteria bacterium GW2011_GWA1_48_13</name>
    <dbReference type="NCBI Taxonomy" id="1618439"/>
    <lineage>
        <taxon>Bacteria</taxon>
        <taxon>Candidatus Gottesmaniibacteriota</taxon>
    </lineage>
</organism>
<evidence type="ECO:0000256" key="1">
    <source>
        <dbReference type="ARBA" id="ARBA00004651"/>
    </source>
</evidence>
<comment type="similarity">
    <text evidence="6">Belongs to the ABC-4 integral membrane protein family.</text>
</comment>
<dbReference type="InterPro" id="IPR003838">
    <property type="entry name" value="ABC3_permease_C"/>
</dbReference>
<evidence type="ECO:0000313" key="10">
    <source>
        <dbReference type="EMBL" id="KKU95554.1"/>
    </source>
</evidence>
<keyword evidence="4 7" id="KW-1133">Transmembrane helix</keyword>
<dbReference type="Pfam" id="PF02687">
    <property type="entry name" value="FtsX"/>
    <property type="match status" value="1"/>
</dbReference>
<evidence type="ECO:0000256" key="3">
    <source>
        <dbReference type="ARBA" id="ARBA00022692"/>
    </source>
</evidence>
<dbReference type="AlphaFoldDB" id="A0A0G1UN26"/>
<dbReference type="GO" id="GO:0022857">
    <property type="term" value="F:transmembrane transporter activity"/>
    <property type="evidence" value="ECO:0007669"/>
    <property type="project" value="TreeGrafter"/>
</dbReference>
<dbReference type="InterPro" id="IPR025857">
    <property type="entry name" value="MacB_PCD"/>
</dbReference>
<feature type="domain" description="MacB-like periplasmic core" evidence="9">
    <location>
        <begin position="21"/>
        <end position="245"/>
    </location>
</feature>
<dbReference type="PATRIC" id="fig|1618439.3.peg.420"/>
<feature type="transmembrane region" description="Helical" evidence="7">
    <location>
        <begin position="322"/>
        <end position="348"/>
    </location>
</feature>
<evidence type="ECO:0000256" key="7">
    <source>
        <dbReference type="SAM" id="Phobius"/>
    </source>
</evidence>
<name>A0A0G1UN26_9BACT</name>
<comment type="caution">
    <text evidence="10">The sequence shown here is derived from an EMBL/GenBank/DDBJ whole genome shotgun (WGS) entry which is preliminary data.</text>
</comment>
<comment type="subcellular location">
    <subcellularLocation>
        <location evidence="1">Cell membrane</location>
        <topology evidence="1">Multi-pass membrane protein</topology>
    </subcellularLocation>
</comment>
<evidence type="ECO:0008006" key="12">
    <source>
        <dbReference type="Google" id="ProtNLM"/>
    </source>
</evidence>
<reference evidence="10 11" key="1">
    <citation type="journal article" date="2015" name="Nature">
        <title>rRNA introns, odd ribosomes, and small enigmatic genomes across a large radiation of phyla.</title>
        <authorList>
            <person name="Brown C.T."/>
            <person name="Hug L.A."/>
            <person name="Thomas B.C."/>
            <person name="Sharon I."/>
            <person name="Castelle C.J."/>
            <person name="Singh A."/>
            <person name="Wilkins M.J."/>
            <person name="Williams K.H."/>
            <person name="Banfield J.F."/>
        </authorList>
    </citation>
    <scope>NUCLEOTIDE SEQUENCE [LARGE SCALE GENOMIC DNA]</scope>
</reference>
<dbReference type="PANTHER" id="PTHR30572:SF4">
    <property type="entry name" value="ABC TRANSPORTER PERMEASE YTRF"/>
    <property type="match status" value="1"/>
</dbReference>